<feature type="compositionally biased region" description="Basic and acidic residues" evidence="1">
    <location>
        <begin position="1"/>
        <end position="10"/>
    </location>
</feature>
<dbReference type="EMBL" id="AP005161">
    <property type="protein sequence ID" value="BAD05527.1"/>
    <property type="molecule type" value="Genomic_DNA"/>
</dbReference>
<protein>
    <submittedName>
        <fullName evidence="2">Uncharacterized protein</fullName>
    </submittedName>
</protein>
<feature type="region of interest" description="Disordered" evidence="1">
    <location>
        <begin position="1"/>
        <end position="42"/>
    </location>
</feature>
<feature type="compositionally biased region" description="Basic and acidic residues" evidence="1">
    <location>
        <begin position="22"/>
        <end position="34"/>
    </location>
</feature>
<dbReference type="Proteomes" id="UP000000763">
    <property type="component" value="Chromosome 8"/>
</dbReference>
<reference evidence="3" key="2">
    <citation type="journal article" date="2008" name="Nucleic Acids Res.">
        <title>The rice annotation project database (RAP-DB): 2008 update.</title>
        <authorList>
            <consortium name="The rice annotation project (RAP)"/>
        </authorList>
    </citation>
    <scope>GENOME REANNOTATION</scope>
    <source>
        <strain evidence="3">cv. Nipponbare</strain>
    </source>
</reference>
<evidence type="ECO:0000313" key="2">
    <source>
        <dbReference type="EMBL" id="BAD05527.1"/>
    </source>
</evidence>
<dbReference type="AlphaFoldDB" id="Q6Z4Z9"/>
<accession>Q6Z4Z9</accession>
<gene>
    <name evidence="2" type="primary">OSJNBa0036E18.40</name>
</gene>
<organism evidence="2 3">
    <name type="scientific">Oryza sativa subsp. japonica</name>
    <name type="common">Rice</name>
    <dbReference type="NCBI Taxonomy" id="39947"/>
    <lineage>
        <taxon>Eukaryota</taxon>
        <taxon>Viridiplantae</taxon>
        <taxon>Streptophyta</taxon>
        <taxon>Embryophyta</taxon>
        <taxon>Tracheophyta</taxon>
        <taxon>Spermatophyta</taxon>
        <taxon>Magnoliopsida</taxon>
        <taxon>Liliopsida</taxon>
        <taxon>Poales</taxon>
        <taxon>Poaceae</taxon>
        <taxon>BOP clade</taxon>
        <taxon>Oryzoideae</taxon>
        <taxon>Oryzeae</taxon>
        <taxon>Oryzinae</taxon>
        <taxon>Oryza</taxon>
        <taxon>Oryza sativa</taxon>
    </lineage>
</organism>
<feature type="region of interest" description="Disordered" evidence="1">
    <location>
        <begin position="70"/>
        <end position="92"/>
    </location>
</feature>
<evidence type="ECO:0000313" key="3">
    <source>
        <dbReference type="Proteomes" id="UP000000763"/>
    </source>
</evidence>
<reference evidence="3" key="1">
    <citation type="journal article" date="2005" name="Nature">
        <title>The map-based sequence of the rice genome.</title>
        <authorList>
            <consortium name="International rice genome sequencing project (IRGSP)"/>
            <person name="Matsumoto T."/>
            <person name="Wu J."/>
            <person name="Kanamori H."/>
            <person name="Katayose Y."/>
            <person name="Fujisawa M."/>
            <person name="Namiki N."/>
            <person name="Mizuno H."/>
            <person name="Yamamoto K."/>
            <person name="Antonio B.A."/>
            <person name="Baba T."/>
            <person name="Sakata K."/>
            <person name="Nagamura Y."/>
            <person name="Aoki H."/>
            <person name="Arikawa K."/>
            <person name="Arita K."/>
            <person name="Bito T."/>
            <person name="Chiden Y."/>
            <person name="Fujitsuka N."/>
            <person name="Fukunaka R."/>
            <person name="Hamada M."/>
            <person name="Harada C."/>
            <person name="Hayashi A."/>
            <person name="Hijishita S."/>
            <person name="Honda M."/>
            <person name="Hosokawa S."/>
            <person name="Ichikawa Y."/>
            <person name="Idonuma A."/>
            <person name="Iijima M."/>
            <person name="Ikeda M."/>
            <person name="Ikeno M."/>
            <person name="Ito K."/>
            <person name="Ito S."/>
            <person name="Ito T."/>
            <person name="Ito Y."/>
            <person name="Ito Y."/>
            <person name="Iwabuchi A."/>
            <person name="Kamiya K."/>
            <person name="Karasawa W."/>
            <person name="Kurita K."/>
            <person name="Katagiri S."/>
            <person name="Kikuta A."/>
            <person name="Kobayashi H."/>
            <person name="Kobayashi N."/>
            <person name="Machita K."/>
            <person name="Maehara T."/>
            <person name="Masukawa M."/>
            <person name="Mizubayashi T."/>
            <person name="Mukai Y."/>
            <person name="Nagasaki H."/>
            <person name="Nagata Y."/>
            <person name="Naito S."/>
            <person name="Nakashima M."/>
            <person name="Nakama Y."/>
            <person name="Nakamichi Y."/>
            <person name="Nakamura M."/>
            <person name="Meguro A."/>
            <person name="Negishi M."/>
            <person name="Ohta I."/>
            <person name="Ohta T."/>
            <person name="Okamoto M."/>
            <person name="Ono N."/>
            <person name="Saji S."/>
            <person name="Sakaguchi M."/>
            <person name="Sakai K."/>
            <person name="Shibata M."/>
            <person name="Shimokawa T."/>
            <person name="Song J."/>
            <person name="Takazaki Y."/>
            <person name="Terasawa K."/>
            <person name="Tsugane M."/>
            <person name="Tsuji K."/>
            <person name="Ueda S."/>
            <person name="Waki K."/>
            <person name="Yamagata H."/>
            <person name="Yamamoto M."/>
            <person name="Yamamoto S."/>
            <person name="Yamane H."/>
            <person name="Yoshiki S."/>
            <person name="Yoshihara R."/>
            <person name="Yukawa K."/>
            <person name="Zhong H."/>
            <person name="Yano M."/>
            <person name="Yuan Q."/>
            <person name="Ouyang S."/>
            <person name="Liu J."/>
            <person name="Jones K.M."/>
            <person name="Gansberger K."/>
            <person name="Moffat K."/>
            <person name="Hill J."/>
            <person name="Bera J."/>
            <person name="Fadrosh D."/>
            <person name="Jin S."/>
            <person name="Johri S."/>
            <person name="Kim M."/>
            <person name="Overton L."/>
            <person name="Reardon M."/>
            <person name="Tsitrin T."/>
            <person name="Vuong H."/>
            <person name="Weaver B."/>
            <person name="Ciecko A."/>
            <person name="Tallon L."/>
            <person name="Jackson J."/>
            <person name="Pai G."/>
            <person name="Aken S.V."/>
            <person name="Utterback T."/>
            <person name="Reidmuller S."/>
            <person name="Feldblyum T."/>
            <person name="Hsiao J."/>
            <person name="Zismann V."/>
            <person name="Iobst S."/>
            <person name="de Vazeille A.R."/>
            <person name="Buell C.R."/>
            <person name="Ying K."/>
            <person name="Li Y."/>
            <person name="Lu T."/>
            <person name="Huang Y."/>
            <person name="Zhao Q."/>
            <person name="Feng Q."/>
            <person name="Zhang L."/>
            <person name="Zhu J."/>
            <person name="Weng Q."/>
            <person name="Mu J."/>
            <person name="Lu Y."/>
            <person name="Fan D."/>
            <person name="Liu Y."/>
            <person name="Guan J."/>
            <person name="Zhang Y."/>
            <person name="Yu S."/>
            <person name="Liu X."/>
            <person name="Zhang Y."/>
            <person name="Hong G."/>
            <person name="Han B."/>
            <person name="Choisne N."/>
            <person name="Demange N."/>
            <person name="Orjeda G."/>
            <person name="Samain S."/>
            <person name="Cattolico L."/>
            <person name="Pelletier E."/>
            <person name="Couloux A."/>
            <person name="Segurens B."/>
            <person name="Wincker P."/>
            <person name="D'Hont A."/>
            <person name="Scarpelli C."/>
            <person name="Weissenbach J."/>
            <person name="Salanoubat M."/>
            <person name="Quetier F."/>
            <person name="Yu Y."/>
            <person name="Kim H.R."/>
            <person name="Rambo T."/>
            <person name="Currie J."/>
            <person name="Collura K."/>
            <person name="Luo M."/>
            <person name="Yang T."/>
            <person name="Ammiraju J.S.S."/>
            <person name="Engler F."/>
            <person name="Soderlund C."/>
            <person name="Wing R.A."/>
            <person name="Palmer L.E."/>
            <person name="de la Bastide M."/>
            <person name="Spiegel L."/>
            <person name="Nascimento L."/>
            <person name="Zutavern T."/>
            <person name="O'Shaughnessy A."/>
            <person name="Dike S."/>
            <person name="Dedhia N."/>
            <person name="Preston R."/>
            <person name="Balija V."/>
            <person name="McCombie W.R."/>
            <person name="Chow T."/>
            <person name="Chen H."/>
            <person name="Chung M."/>
            <person name="Chen C."/>
            <person name="Shaw J."/>
            <person name="Wu H."/>
            <person name="Hsiao K."/>
            <person name="Chao Y."/>
            <person name="Chu M."/>
            <person name="Cheng C."/>
            <person name="Hour A."/>
            <person name="Lee P."/>
            <person name="Lin S."/>
            <person name="Lin Y."/>
            <person name="Liou J."/>
            <person name="Liu S."/>
            <person name="Hsing Y."/>
            <person name="Raghuvanshi S."/>
            <person name="Mohanty A."/>
            <person name="Bharti A.K."/>
            <person name="Gaur A."/>
            <person name="Gupta V."/>
            <person name="Kumar D."/>
            <person name="Ravi V."/>
            <person name="Vij S."/>
            <person name="Kapur A."/>
            <person name="Khurana P."/>
            <person name="Khurana P."/>
            <person name="Khurana J.P."/>
            <person name="Tyagi A.K."/>
            <person name="Gaikwad K."/>
            <person name="Singh A."/>
            <person name="Dalal V."/>
            <person name="Srivastava S."/>
            <person name="Dixit A."/>
            <person name="Pal A.K."/>
            <person name="Ghazi I.A."/>
            <person name="Yadav M."/>
            <person name="Pandit A."/>
            <person name="Bhargava A."/>
            <person name="Sureshbabu K."/>
            <person name="Batra K."/>
            <person name="Sharma T.R."/>
            <person name="Mohapatra T."/>
            <person name="Singh N.K."/>
            <person name="Messing J."/>
            <person name="Nelson A.B."/>
            <person name="Fuks G."/>
            <person name="Kavchok S."/>
            <person name="Keizer G."/>
            <person name="Linton E."/>
            <person name="Llaca V."/>
            <person name="Song R."/>
            <person name="Tanyolac B."/>
            <person name="Young S."/>
            <person name="Ho-Il K."/>
            <person name="Hahn J.H."/>
            <person name="Sangsakoo G."/>
            <person name="Vanavichit A."/>
            <person name="de Mattos Luiz.A.T."/>
            <person name="Zimmer P.D."/>
            <person name="Malone G."/>
            <person name="Dellagostin O."/>
            <person name="de Oliveira A.C."/>
            <person name="Bevan M."/>
            <person name="Bancroft I."/>
            <person name="Minx P."/>
            <person name="Cordum H."/>
            <person name="Wilson R."/>
            <person name="Cheng Z."/>
            <person name="Jin W."/>
            <person name="Jiang J."/>
            <person name="Leong S.A."/>
            <person name="Iwama H."/>
            <person name="Gojobori T."/>
            <person name="Itoh T."/>
            <person name="Niimura Y."/>
            <person name="Fujii Y."/>
            <person name="Habara T."/>
            <person name="Sakai H."/>
            <person name="Sato Y."/>
            <person name="Wilson G."/>
            <person name="Kumar K."/>
            <person name="McCouch S."/>
            <person name="Juretic N."/>
            <person name="Hoen D."/>
            <person name="Wright S."/>
            <person name="Bruskiewich R."/>
            <person name="Bureau T."/>
            <person name="Miyao A."/>
            <person name="Hirochika H."/>
            <person name="Nishikawa T."/>
            <person name="Kadowaki K."/>
            <person name="Sugiura M."/>
            <person name="Burr B."/>
            <person name="Sasaki T."/>
        </authorList>
    </citation>
    <scope>NUCLEOTIDE SEQUENCE [LARGE SCALE GENOMIC DNA]</scope>
    <source>
        <strain evidence="3">cv. Nipponbare</strain>
    </source>
</reference>
<evidence type="ECO:0000256" key="1">
    <source>
        <dbReference type="SAM" id="MobiDB-lite"/>
    </source>
</evidence>
<sequence>MVLLESRLRAGAEAATSGGQGAERRLPAAGEETRSVPPHPRSCGFVELRVPAGSSSSVFWRVRRASRSGRSVKLHGMQLPPGGALHRRHHRP</sequence>
<proteinExistence type="predicted"/>
<name>Q6Z4Z9_ORYSJ</name>